<dbReference type="InterPro" id="IPR045073">
    <property type="entry name" value="Omega/Tau-like"/>
</dbReference>
<evidence type="ECO:0000313" key="7">
    <source>
        <dbReference type="RefSeq" id="XP_015068984.1"/>
    </source>
</evidence>
<evidence type="ECO:0000259" key="4">
    <source>
        <dbReference type="PROSITE" id="PS50404"/>
    </source>
</evidence>
<dbReference type="Gene3D" id="3.40.30.10">
    <property type="entry name" value="Glutaredoxin"/>
    <property type="match status" value="1"/>
</dbReference>
<dbReference type="SUPFAM" id="SSF52833">
    <property type="entry name" value="Thioredoxin-like"/>
    <property type="match status" value="1"/>
</dbReference>
<dbReference type="CDD" id="cd03058">
    <property type="entry name" value="GST_N_Tau"/>
    <property type="match status" value="1"/>
</dbReference>
<feature type="domain" description="GST N-terminal" evidence="4">
    <location>
        <begin position="5"/>
        <end position="84"/>
    </location>
</feature>
<dbReference type="InterPro" id="IPR004045">
    <property type="entry name" value="Glutathione_S-Trfase_N"/>
</dbReference>
<dbReference type="SFLD" id="SFLDG01152">
    <property type="entry name" value="Main.3:_Omega-_and_Tau-like"/>
    <property type="match status" value="1"/>
</dbReference>
<dbReference type="GeneID" id="107013630"/>
<evidence type="ECO:0000259" key="5">
    <source>
        <dbReference type="PROSITE" id="PS50405"/>
    </source>
</evidence>
<dbReference type="InterPro" id="IPR040079">
    <property type="entry name" value="Glutathione_S-Trfase"/>
</dbReference>
<feature type="domain" description="GST C-terminal" evidence="5">
    <location>
        <begin position="90"/>
        <end position="210"/>
    </location>
</feature>
<reference evidence="7" key="2">
    <citation type="submission" date="2025-08" db="UniProtKB">
        <authorList>
            <consortium name="RefSeq"/>
        </authorList>
    </citation>
    <scope>IDENTIFICATION</scope>
</reference>
<gene>
    <name evidence="7" type="primary">LOC107013630</name>
</gene>
<protein>
    <recommendedName>
        <fullName evidence="1">glutathione transferase</fullName>
        <ecNumber evidence="1">2.5.1.18</ecNumber>
    </recommendedName>
</protein>
<name>A0ABM1GC16_SOLPN</name>
<dbReference type="Pfam" id="PF02798">
    <property type="entry name" value="GST_N"/>
    <property type="match status" value="1"/>
</dbReference>
<dbReference type="SUPFAM" id="SSF47616">
    <property type="entry name" value="GST C-terminal domain-like"/>
    <property type="match status" value="1"/>
</dbReference>
<dbReference type="Proteomes" id="UP000694930">
    <property type="component" value="Chromosome 3"/>
</dbReference>
<dbReference type="InterPro" id="IPR010987">
    <property type="entry name" value="Glutathione-S-Trfase_C-like"/>
</dbReference>
<dbReference type="Gene3D" id="1.20.1050.10">
    <property type="match status" value="1"/>
</dbReference>
<organism evidence="6 7">
    <name type="scientific">Solanum pennellii</name>
    <name type="common">Tomato</name>
    <name type="synonym">Lycopersicon pennellii</name>
    <dbReference type="NCBI Taxonomy" id="28526"/>
    <lineage>
        <taxon>Eukaryota</taxon>
        <taxon>Viridiplantae</taxon>
        <taxon>Streptophyta</taxon>
        <taxon>Embryophyta</taxon>
        <taxon>Tracheophyta</taxon>
        <taxon>Spermatophyta</taxon>
        <taxon>Magnoliopsida</taxon>
        <taxon>eudicotyledons</taxon>
        <taxon>Gunneridae</taxon>
        <taxon>Pentapetalae</taxon>
        <taxon>asterids</taxon>
        <taxon>lamiids</taxon>
        <taxon>Solanales</taxon>
        <taxon>Solanaceae</taxon>
        <taxon>Solanoideae</taxon>
        <taxon>Solaneae</taxon>
        <taxon>Solanum</taxon>
        <taxon>Solanum subgen. Lycopersicon</taxon>
    </lineage>
</organism>
<keyword evidence="2" id="KW-0808">Transferase</keyword>
<dbReference type="EC" id="2.5.1.18" evidence="1"/>
<dbReference type="PROSITE" id="PS50405">
    <property type="entry name" value="GST_CTER"/>
    <property type="match status" value="1"/>
</dbReference>
<dbReference type="InterPro" id="IPR036282">
    <property type="entry name" value="Glutathione-S-Trfase_C_sf"/>
</dbReference>
<dbReference type="InterPro" id="IPR036249">
    <property type="entry name" value="Thioredoxin-like_sf"/>
</dbReference>
<dbReference type="CDD" id="cd03185">
    <property type="entry name" value="GST_C_Tau"/>
    <property type="match status" value="1"/>
</dbReference>
<dbReference type="InterPro" id="IPR045074">
    <property type="entry name" value="GST_C_Tau"/>
</dbReference>
<evidence type="ECO:0000256" key="1">
    <source>
        <dbReference type="ARBA" id="ARBA00012452"/>
    </source>
</evidence>
<evidence type="ECO:0000313" key="6">
    <source>
        <dbReference type="Proteomes" id="UP000694930"/>
    </source>
</evidence>
<dbReference type="PROSITE" id="PS50404">
    <property type="entry name" value="GST_NTER"/>
    <property type="match status" value="1"/>
</dbReference>
<dbReference type="PANTHER" id="PTHR11260:SF766">
    <property type="entry name" value="GLUTATHIONE S-TRANSFERASE"/>
    <property type="match status" value="1"/>
</dbReference>
<dbReference type="PANTHER" id="PTHR11260">
    <property type="entry name" value="GLUTATHIONE S-TRANSFERASE, GST, SUPERFAMILY, GST DOMAIN CONTAINING"/>
    <property type="match status" value="1"/>
</dbReference>
<accession>A0ABM1GC16</accession>
<sequence length="251" mass="28891">MGEENKVTLHGMWLSPYVKRVELALKVKGIPFEYIEEDLSNKSPLILKYNPIHKKVPILVHNGKPVNESFVIVEYIDETWKNGPQLLPEDPYERSKVRFWAAYIQQVMESMLNIFTAEDQKQACNEFHQKFRLLEDGMKNFFPKIENRNIGLIDIWIVVAFGMCKAQEEAFGVNFLDPEKVPLIHSWVNSLLELPLLKETVPNHDKAVSFLRALKETSTKGQAHRASTPTYGAKISHGLMQFCCVIRHIAI</sequence>
<dbReference type="SFLD" id="SFLDG00358">
    <property type="entry name" value="Main_(cytGST)"/>
    <property type="match status" value="1"/>
</dbReference>
<evidence type="ECO:0000256" key="2">
    <source>
        <dbReference type="ARBA" id="ARBA00022679"/>
    </source>
</evidence>
<keyword evidence="6" id="KW-1185">Reference proteome</keyword>
<dbReference type="RefSeq" id="XP_015068984.1">
    <property type="nucleotide sequence ID" value="XM_015213498.2"/>
</dbReference>
<dbReference type="SFLD" id="SFLDS00019">
    <property type="entry name" value="Glutathione_Transferase_(cytos"/>
    <property type="match status" value="1"/>
</dbReference>
<comment type="catalytic activity">
    <reaction evidence="3">
        <text>RX + glutathione = an S-substituted glutathione + a halide anion + H(+)</text>
        <dbReference type="Rhea" id="RHEA:16437"/>
        <dbReference type="ChEBI" id="CHEBI:15378"/>
        <dbReference type="ChEBI" id="CHEBI:16042"/>
        <dbReference type="ChEBI" id="CHEBI:17792"/>
        <dbReference type="ChEBI" id="CHEBI:57925"/>
        <dbReference type="ChEBI" id="CHEBI:90779"/>
        <dbReference type="EC" id="2.5.1.18"/>
    </reaction>
</comment>
<reference evidence="6" key="1">
    <citation type="journal article" date="2014" name="Nat. Genet.">
        <title>The genome of the stress-tolerant wild tomato species Solanum pennellii.</title>
        <authorList>
            <person name="Bolger A."/>
            <person name="Scossa F."/>
            <person name="Bolger M.E."/>
            <person name="Lanz C."/>
            <person name="Maumus F."/>
            <person name="Tohge T."/>
            <person name="Quesneville H."/>
            <person name="Alseekh S."/>
            <person name="Sorensen I."/>
            <person name="Lichtenstein G."/>
            <person name="Fich E.A."/>
            <person name="Conte M."/>
            <person name="Keller H."/>
            <person name="Schneeberger K."/>
            <person name="Schwacke R."/>
            <person name="Ofner I."/>
            <person name="Vrebalov J."/>
            <person name="Xu Y."/>
            <person name="Osorio S."/>
            <person name="Aflitos S.A."/>
            <person name="Schijlen E."/>
            <person name="Jimenez-Gomez J.M."/>
            <person name="Ryngajllo M."/>
            <person name="Kimura S."/>
            <person name="Kumar R."/>
            <person name="Koenig D."/>
            <person name="Headland L.R."/>
            <person name="Maloof J.N."/>
            <person name="Sinha N."/>
            <person name="van Ham R.C."/>
            <person name="Lankhorst R.K."/>
            <person name="Mao L."/>
            <person name="Vogel A."/>
            <person name="Arsova B."/>
            <person name="Panstruga R."/>
            <person name="Fei Z."/>
            <person name="Rose J.K."/>
            <person name="Zamir D."/>
            <person name="Carrari F."/>
            <person name="Giovannoni J.J."/>
            <person name="Weigel D."/>
            <person name="Usadel B."/>
            <person name="Fernie A.R."/>
        </authorList>
    </citation>
    <scope>NUCLEOTIDE SEQUENCE [LARGE SCALE GENOMIC DNA]</scope>
    <source>
        <strain evidence="6">cv. LA0716</strain>
    </source>
</reference>
<evidence type="ECO:0000256" key="3">
    <source>
        <dbReference type="ARBA" id="ARBA00047960"/>
    </source>
</evidence>
<proteinExistence type="predicted"/>